<dbReference type="ExpressionAtlas" id="A0A2K3DLN6">
    <property type="expression patterns" value="baseline"/>
</dbReference>
<feature type="region of interest" description="Disordered" evidence="1">
    <location>
        <begin position="436"/>
        <end position="463"/>
    </location>
</feature>
<dbReference type="PANTHER" id="PTHR46827:SF1">
    <property type="entry name" value="HEAT SHOCK PROTEIN DDB_G0288861-RELATED"/>
    <property type="match status" value="1"/>
</dbReference>
<dbReference type="InParanoid" id="A0A2K3DLN6"/>
<feature type="compositionally biased region" description="Low complexity" evidence="1">
    <location>
        <begin position="77"/>
        <end position="95"/>
    </location>
</feature>
<proteinExistence type="predicted"/>
<feature type="compositionally biased region" description="Polar residues" evidence="1">
    <location>
        <begin position="787"/>
        <end position="796"/>
    </location>
</feature>
<feature type="compositionally biased region" description="Low complexity" evidence="1">
    <location>
        <begin position="1390"/>
        <end position="1403"/>
    </location>
</feature>
<dbReference type="EMBL" id="CM008968">
    <property type="protein sequence ID" value="PNW81440.1"/>
    <property type="molecule type" value="Genomic_DNA"/>
</dbReference>
<feature type="compositionally biased region" description="Low complexity" evidence="1">
    <location>
        <begin position="1338"/>
        <end position="1350"/>
    </location>
</feature>
<feature type="compositionally biased region" description="Low complexity" evidence="1">
    <location>
        <begin position="436"/>
        <end position="456"/>
    </location>
</feature>
<feature type="compositionally biased region" description="Gly residues" evidence="1">
    <location>
        <begin position="1185"/>
        <end position="1197"/>
    </location>
</feature>
<feature type="region of interest" description="Disordered" evidence="1">
    <location>
        <begin position="671"/>
        <end position="737"/>
    </location>
</feature>
<feature type="region of interest" description="Disordered" evidence="1">
    <location>
        <begin position="1121"/>
        <end position="1245"/>
    </location>
</feature>
<feature type="compositionally biased region" description="Gly residues" evidence="1">
    <location>
        <begin position="1617"/>
        <end position="1629"/>
    </location>
</feature>
<reference evidence="2 3" key="1">
    <citation type="journal article" date="2007" name="Science">
        <title>The Chlamydomonas genome reveals the evolution of key animal and plant functions.</title>
        <authorList>
            <person name="Merchant S.S."/>
            <person name="Prochnik S.E."/>
            <person name="Vallon O."/>
            <person name="Harris E.H."/>
            <person name="Karpowicz S.J."/>
            <person name="Witman G.B."/>
            <person name="Terry A."/>
            <person name="Salamov A."/>
            <person name="Fritz-Laylin L.K."/>
            <person name="Marechal-Drouard L."/>
            <person name="Marshall W.F."/>
            <person name="Qu L.H."/>
            <person name="Nelson D.R."/>
            <person name="Sanderfoot A.A."/>
            <person name="Spalding M.H."/>
            <person name="Kapitonov V.V."/>
            <person name="Ren Q."/>
            <person name="Ferris P."/>
            <person name="Lindquist E."/>
            <person name="Shapiro H."/>
            <person name="Lucas S.M."/>
            <person name="Grimwood J."/>
            <person name="Schmutz J."/>
            <person name="Cardol P."/>
            <person name="Cerutti H."/>
            <person name="Chanfreau G."/>
            <person name="Chen C.L."/>
            <person name="Cognat V."/>
            <person name="Croft M.T."/>
            <person name="Dent R."/>
            <person name="Dutcher S."/>
            <person name="Fernandez E."/>
            <person name="Fukuzawa H."/>
            <person name="Gonzalez-Ballester D."/>
            <person name="Gonzalez-Halphen D."/>
            <person name="Hallmann A."/>
            <person name="Hanikenne M."/>
            <person name="Hippler M."/>
            <person name="Inwood W."/>
            <person name="Jabbari K."/>
            <person name="Kalanon M."/>
            <person name="Kuras R."/>
            <person name="Lefebvre P.A."/>
            <person name="Lemaire S.D."/>
            <person name="Lobanov A.V."/>
            <person name="Lohr M."/>
            <person name="Manuell A."/>
            <person name="Meier I."/>
            <person name="Mets L."/>
            <person name="Mittag M."/>
            <person name="Mittelmeier T."/>
            <person name="Moroney J.V."/>
            <person name="Moseley J."/>
            <person name="Napoli C."/>
            <person name="Nedelcu A.M."/>
            <person name="Niyogi K."/>
            <person name="Novoselov S.V."/>
            <person name="Paulsen I.T."/>
            <person name="Pazour G."/>
            <person name="Purton S."/>
            <person name="Ral J.P."/>
            <person name="Riano-Pachon D.M."/>
            <person name="Riekhof W."/>
            <person name="Rymarquis L."/>
            <person name="Schroda M."/>
            <person name="Stern D."/>
            <person name="Umen J."/>
            <person name="Willows R."/>
            <person name="Wilson N."/>
            <person name="Zimmer S.L."/>
            <person name="Allmer J."/>
            <person name="Balk J."/>
            <person name="Bisova K."/>
            <person name="Chen C.J."/>
            <person name="Elias M."/>
            <person name="Gendler K."/>
            <person name="Hauser C."/>
            <person name="Lamb M.R."/>
            <person name="Ledford H."/>
            <person name="Long J.C."/>
            <person name="Minagawa J."/>
            <person name="Page M.D."/>
            <person name="Pan J."/>
            <person name="Pootakham W."/>
            <person name="Roje S."/>
            <person name="Rose A."/>
            <person name="Stahlberg E."/>
            <person name="Terauchi A.M."/>
            <person name="Yang P."/>
            <person name="Ball S."/>
            <person name="Bowler C."/>
            <person name="Dieckmann C.L."/>
            <person name="Gladyshev V.N."/>
            <person name="Green P."/>
            <person name="Jorgensen R."/>
            <person name="Mayfield S."/>
            <person name="Mueller-Roeber B."/>
            <person name="Rajamani S."/>
            <person name="Sayre R.T."/>
            <person name="Brokstein P."/>
            <person name="Dubchak I."/>
            <person name="Goodstein D."/>
            <person name="Hornick L."/>
            <person name="Huang Y.W."/>
            <person name="Jhaveri J."/>
            <person name="Luo Y."/>
            <person name="Martinez D."/>
            <person name="Ngau W.C."/>
            <person name="Otillar B."/>
            <person name="Poliakov A."/>
            <person name="Porter A."/>
            <person name="Szajkowski L."/>
            <person name="Werner G."/>
            <person name="Zhou K."/>
            <person name="Grigoriev I.V."/>
            <person name="Rokhsar D.S."/>
            <person name="Grossman A.R."/>
        </authorList>
    </citation>
    <scope>NUCLEOTIDE SEQUENCE [LARGE SCALE GENOMIC DNA]</scope>
    <source>
        <strain evidence="3">CC-503</strain>
    </source>
</reference>
<feature type="compositionally biased region" description="Polar residues" evidence="1">
    <location>
        <begin position="1322"/>
        <end position="1337"/>
    </location>
</feature>
<feature type="region of interest" description="Disordered" evidence="1">
    <location>
        <begin position="476"/>
        <end position="539"/>
    </location>
</feature>
<feature type="region of interest" description="Disordered" evidence="1">
    <location>
        <begin position="978"/>
        <end position="1001"/>
    </location>
</feature>
<feature type="region of interest" description="Disordered" evidence="1">
    <location>
        <begin position="855"/>
        <end position="956"/>
    </location>
</feature>
<feature type="region of interest" description="Disordered" evidence="1">
    <location>
        <begin position="1"/>
        <end position="30"/>
    </location>
</feature>
<dbReference type="InterPro" id="IPR051779">
    <property type="entry name" value="HspG1-11-like"/>
</dbReference>
<feature type="region of interest" description="Disordered" evidence="1">
    <location>
        <begin position="65"/>
        <end position="95"/>
    </location>
</feature>
<dbReference type="GeneID" id="5727626"/>
<feature type="compositionally biased region" description="Low complexity" evidence="1">
    <location>
        <begin position="519"/>
        <end position="533"/>
    </location>
</feature>
<feature type="region of interest" description="Disordered" evidence="1">
    <location>
        <begin position="752"/>
        <end position="828"/>
    </location>
</feature>
<feature type="compositionally biased region" description="Low complexity" evidence="1">
    <location>
        <begin position="855"/>
        <end position="870"/>
    </location>
</feature>
<feature type="compositionally biased region" description="Low complexity" evidence="1">
    <location>
        <begin position="1152"/>
        <end position="1167"/>
    </location>
</feature>
<organism evidence="2 3">
    <name type="scientific">Chlamydomonas reinhardtii</name>
    <name type="common">Chlamydomonas smithii</name>
    <dbReference type="NCBI Taxonomy" id="3055"/>
    <lineage>
        <taxon>Eukaryota</taxon>
        <taxon>Viridiplantae</taxon>
        <taxon>Chlorophyta</taxon>
        <taxon>core chlorophytes</taxon>
        <taxon>Chlorophyceae</taxon>
        <taxon>CS clade</taxon>
        <taxon>Chlamydomonadales</taxon>
        <taxon>Chlamydomonadaceae</taxon>
        <taxon>Chlamydomonas</taxon>
    </lineage>
</organism>
<feature type="region of interest" description="Disordered" evidence="1">
    <location>
        <begin position="583"/>
        <end position="610"/>
    </location>
</feature>
<feature type="compositionally biased region" description="Polar residues" evidence="1">
    <location>
        <begin position="1351"/>
        <end position="1374"/>
    </location>
</feature>
<feature type="region of interest" description="Disordered" evidence="1">
    <location>
        <begin position="1601"/>
        <end position="1655"/>
    </location>
</feature>
<feature type="region of interest" description="Disordered" evidence="1">
    <location>
        <begin position="1525"/>
        <end position="1553"/>
    </location>
</feature>
<dbReference type="OrthoDB" id="553320at2759"/>
<dbReference type="Gramene" id="PNW81440">
    <property type="protein sequence ID" value="PNW81440"/>
    <property type="gene ID" value="CHLRE_07g356200v5"/>
</dbReference>
<feature type="compositionally biased region" description="Polar residues" evidence="1">
    <location>
        <begin position="1228"/>
        <end position="1239"/>
    </location>
</feature>
<feature type="compositionally biased region" description="Low complexity" evidence="1">
    <location>
        <begin position="701"/>
        <end position="721"/>
    </location>
</feature>
<dbReference type="PANTHER" id="PTHR46827">
    <property type="entry name" value="HEAT SHOCK PROTEIN DDB_G0288861-RELATED"/>
    <property type="match status" value="1"/>
</dbReference>
<protein>
    <submittedName>
        <fullName evidence="2">Uncharacterized protein</fullName>
    </submittedName>
</protein>
<feature type="region of interest" description="Disordered" evidence="1">
    <location>
        <begin position="1264"/>
        <end position="1403"/>
    </location>
</feature>
<sequence>MMQSYTSAQPPAEAGYAQAPASQLHRDVSNDQRLRRTVSACARADPAVVTDLRAGFNVGLGMMDRPRSEALPPELQLGLGPTGATGAHAGSAAPAGFSSASGHMTMGPGQPSAYAAHVEAGGADWPSEGSQAQRLRAHHYNMYLGYEATGSATPLHGGSGGGLAGMDTASTPPPYGGAAGDQSMAPSGAAANTASPGPASADAARHAEADAFHNAFGARLPRLAVIHAAGGSFGGGAGSSGGAYAANDWGSGSPLRRVWASSLHEAGGSTGGTGRPSAGPNSPSARAAGSPIAVRGTPTKHVAGSQGGSILSPRGGPLSAGSPGFAAASAQLAHLGLGSGPGSGSAGASRHLRSSSGGGGLGGIAAACLSPQFGATASAGGGGNASSTSSEQRRLALSSVSNLAQLRETVAADGALPPREKQNLLQLIEGAMAEQQQSQQLLQTRDAAGSSASGSGEAPYSNQGAGMTLQQLQMLTQAQPRSQSTPSGPMSAPYGLARPQQQPSPPPRPAGPHRLSLDAASRAAAVTTAATATGRLQSMPTPFGGATSVAATAASAGVGVAPGGSQPSDPGLCGISGSGALSVSSGSVPASGPMSGGPPAPGGVAGAPAGFGRQSFGMDTSRSQAASLSLPESMGSMGRGAGGILSGGGGYGAAMHGVGLASSISAASGSRLRRCSGGLSPPPHTAFTEIPGLSGGHVHGHQQLHQQQYHLQQQQQQQQQHAKTEDPQQQHAKQEDQQQLLREVYTAFAGDAAQREEHQQHQQPYPMRTSAGGGDGSGTGLIMPSRLDSNQSSRSLLTPGGNRVATSGGSGSGSGSGGASSGGAAPHGMEGVLHHGVCGGDGVTAAVGADTAAGAGNAAGRATSGSRSGSEGPRAPRPSRAAGSEGGSQISSATGCSGEPASVAGVVGAMHVQPGPPPSSAAATPEGPRSAAGESMLPHSAQNPATAPWPETAAMGPAAVGRPQQLAMDADHMAALPRSHSPRALPSPSWQAAPPPRPASAIASRASYNDLPRLLPQQQQELQPQQQQQQQELQPQQQQQALQPGAAAVLHGVSVSPLARQMLAMPFDVSGRSGQANSTGSGGGGAGAGGGGGSAVTGLLPMDVRARMLAGASMPALLPSYQQQQHQSRLQPRPPPNFASGSSGWVPELHGGDAAAPAHADTSTWAARNDSVAEFPSLSHPPTNGSGGGLGGRGGGPDVPQLLDSPQHRHLQQQLQQSRFHRSHQQLLVSSGPASSTGELTAAAAAQPAWHHMDARAHAPYVDDAGGSSLSSRSRPASSTFGGAGGGLPGTGFAANVRAGAPPGYNTEPGFPQSPLPHHPASTPQSGFGFSSPHSRPQQQQQQEQQHQQQRPSGYSTPTMQAATAQQGSLQQPGATAAAAFGSPGVFTGQQQQPQERQWQVPREMQRAAAAAAAAAAQARAQALAQVAHGFTGARLSGSVADLGPAPPPLQAFEEAMASEPGRAPVAGRGGTAAVAGVAGADQDGDLLMLGGLGVAGGDDGHTGLLRDMWNTTGGAAAPIAAPGGVGSSAAAAGGGPPRAASGDGALLSPLPPMLEDGDVDALDCMLDELLGVGDMGDVVGPGSGGDGDEDMDNLHLHFSALQDGSGGRRAAVRRGSSGGRRAGEGAAGAAGPAGADPVVQQQSQLRAGGPAAGAEAGAGGLGGLGGSFGHLAARGSSEMMGVVELGADGGGGSEVDILALGLGDGTDTDMGFMSGF</sequence>
<dbReference type="Proteomes" id="UP000006906">
    <property type="component" value="Chromosome 7"/>
</dbReference>
<feature type="compositionally biased region" description="Gly residues" evidence="1">
    <location>
        <begin position="1080"/>
        <end position="1091"/>
    </location>
</feature>
<gene>
    <name evidence="2" type="ORF">CHLRE_07g356200v5</name>
</gene>
<accession>A0A2K3DLN6</accession>
<feature type="region of interest" description="Disordered" evidence="1">
    <location>
        <begin position="264"/>
        <end position="323"/>
    </location>
</feature>
<evidence type="ECO:0000313" key="3">
    <source>
        <dbReference type="Proteomes" id="UP000006906"/>
    </source>
</evidence>
<feature type="region of interest" description="Disordered" evidence="1">
    <location>
        <begin position="1070"/>
        <end position="1091"/>
    </location>
</feature>
<name>A0A2K3DLN6_CHLRE</name>
<feature type="compositionally biased region" description="Low complexity" evidence="1">
    <location>
        <begin position="1265"/>
        <end position="1281"/>
    </location>
</feature>
<feature type="compositionally biased region" description="Basic and acidic residues" evidence="1">
    <location>
        <begin position="722"/>
        <end position="736"/>
    </location>
</feature>
<keyword evidence="3" id="KW-1185">Reference proteome</keyword>
<evidence type="ECO:0000256" key="1">
    <source>
        <dbReference type="SAM" id="MobiDB-lite"/>
    </source>
</evidence>
<dbReference type="RefSeq" id="XP_042923227.1">
    <property type="nucleotide sequence ID" value="XM_043064659.1"/>
</dbReference>
<evidence type="ECO:0000313" key="2">
    <source>
        <dbReference type="EMBL" id="PNW81440.1"/>
    </source>
</evidence>
<dbReference type="KEGG" id="cre:CHLRE_07g356200v5"/>
<dbReference type="STRING" id="3055.A0A2K3DLN6"/>
<feature type="compositionally biased region" description="Low complexity" evidence="1">
    <location>
        <begin position="1121"/>
        <end position="1131"/>
    </location>
</feature>
<feature type="compositionally biased region" description="Low complexity" evidence="1">
    <location>
        <begin position="1525"/>
        <end position="1546"/>
    </location>
</feature>
<feature type="compositionally biased region" description="Gly residues" evidence="1">
    <location>
        <begin position="808"/>
        <end position="821"/>
    </location>
</feature>
<feature type="region of interest" description="Disordered" evidence="1">
    <location>
        <begin position="1019"/>
        <end position="1040"/>
    </location>
</feature>
<feature type="region of interest" description="Disordered" evidence="1">
    <location>
        <begin position="157"/>
        <end position="205"/>
    </location>
</feature>
<feature type="compositionally biased region" description="Low complexity" evidence="1">
    <location>
        <begin position="583"/>
        <end position="593"/>
    </location>
</feature>